<reference evidence="1 2" key="1">
    <citation type="submission" date="2018-03" db="EMBL/GenBank/DDBJ databases">
        <title>Ahniella affigens gen. nov., sp. nov., a gammaproteobacterium isolated from sandy soil near a stream.</title>
        <authorList>
            <person name="Ko Y."/>
            <person name="Kim J.-H."/>
        </authorList>
    </citation>
    <scope>NUCLEOTIDE SEQUENCE [LARGE SCALE GENOMIC DNA]</scope>
    <source>
        <strain evidence="1 2">D13</strain>
    </source>
</reference>
<dbReference type="SUPFAM" id="SSF63829">
    <property type="entry name" value="Calcium-dependent phosphotriesterase"/>
    <property type="match status" value="1"/>
</dbReference>
<proteinExistence type="predicted"/>
<accession>A0A2P1PVC1</accession>
<evidence type="ECO:0000313" key="1">
    <source>
        <dbReference type="EMBL" id="AVP98797.1"/>
    </source>
</evidence>
<protein>
    <recommendedName>
        <fullName evidence="3">BPP domain-containing protein</fullName>
    </recommendedName>
</protein>
<organism evidence="1 2">
    <name type="scientific">Ahniella affigens</name>
    <dbReference type="NCBI Taxonomy" id="2021234"/>
    <lineage>
        <taxon>Bacteria</taxon>
        <taxon>Pseudomonadati</taxon>
        <taxon>Pseudomonadota</taxon>
        <taxon>Gammaproteobacteria</taxon>
        <taxon>Lysobacterales</taxon>
        <taxon>Rhodanobacteraceae</taxon>
        <taxon>Ahniella</taxon>
    </lineage>
</organism>
<keyword evidence="2" id="KW-1185">Reference proteome</keyword>
<evidence type="ECO:0008006" key="3">
    <source>
        <dbReference type="Google" id="ProtNLM"/>
    </source>
</evidence>
<dbReference type="EMBL" id="CP027860">
    <property type="protein sequence ID" value="AVP98797.1"/>
    <property type="molecule type" value="Genomic_DNA"/>
</dbReference>
<dbReference type="Proteomes" id="UP000241074">
    <property type="component" value="Chromosome"/>
</dbReference>
<dbReference type="KEGG" id="xba:C7S18_17125"/>
<sequence length="360" mass="38592">MHRHVVKAEATTWSDTMKRIFFVAAMAIFTCNPAKAEWWVGLQTSGQTTPTNAISIYDSEASGNTSPTRTVGGDVSSLRSIADFTRDDQNDQMVVADFRGNQIVRFDLASQGNAAPLLRFTHAGMQQPRRIIAIPGHHEYGILASTTLLYIGMDAVTGAPITRAGNYTQSGLNNPFGLAYMPATDEVAVGDVETVDGSNAGEIRFFARTDDAALATTRRLFGSNTRLGIFVLGLRHDPVQHELIALVRDNPVNGLFPGRIVVFTESDDGNIAPIREIAGDATQLINVSSLGFDAATGDISVGLGSQTVPLAVLIFNRNDQGNAAPRKRLSGPLTGLNLPDAVGAISYVPASNRLYRDGFE</sequence>
<reference evidence="1 2" key="2">
    <citation type="submission" date="2018-03" db="EMBL/GenBank/DDBJ databases">
        <authorList>
            <person name="Keele B.F."/>
        </authorList>
    </citation>
    <scope>NUCLEOTIDE SEQUENCE [LARGE SCALE GENOMIC DNA]</scope>
    <source>
        <strain evidence="1 2">D13</strain>
    </source>
</reference>
<evidence type="ECO:0000313" key="2">
    <source>
        <dbReference type="Proteomes" id="UP000241074"/>
    </source>
</evidence>
<gene>
    <name evidence="1" type="ORF">C7S18_17125</name>
</gene>
<name>A0A2P1PVC1_9GAMM</name>
<dbReference type="AlphaFoldDB" id="A0A2P1PVC1"/>